<feature type="region of interest" description="Disordered" evidence="1">
    <location>
        <begin position="179"/>
        <end position="256"/>
    </location>
</feature>
<dbReference type="PANTHER" id="PTHR33223">
    <property type="entry name" value="CCHC-TYPE DOMAIN-CONTAINING PROTEIN"/>
    <property type="match status" value="1"/>
</dbReference>
<dbReference type="OMA" id="VIHMIIS"/>
<dbReference type="OrthoDB" id="1740536at2759"/>
<dbReference type="RefSeq" id="XP_016473143.1">
    <property type="nucleotide sequence ID" value="XM_016617657.1"/>
</dbReference>
<sequence length="455" mass="52273">MSERSSGNDSGTNPAIMRMLEELTKRIESGEKKIEDNDKKVKTYNSRVDQIPGASPVLKGLDAKKFIQKPFPQSAVSMPIPKMFRMPDVPKYNGTIEPQRAITSYTCGIKGNDLNNNEIDDAFVKAHAGAIKVATRKTDIFKIKQRNDKMLREFVSRFQIERMEILSISCAQPLPIKNQGRGQLVGSPSGLVHPNRFAAKPPRDADRESRSNKERYQPYVDYRNHGSGRNAPLNDRGQSSRGLMSKSRFDKHTDPVKEPRLSEYNFSIDASGIVSAIGRIKDTRWPRPIQTVSSQRNPNLMCKHHGTHCHKTEDCRQLREEVARLFNEGRLREFFSDQAKNHFRERDARKNEQEEPHHVIHMIISGVDVPQRPIFKRTKVKWTRSYDLEDALSFYNEEVEGISQPHNDALVIEYEDENFLTPRTSVVPEESNATKSMIEELEQVIQIEYMPERKI</sequence>
<dbReference type="PANTHER" id="PTHR33223:SF11">
    <property type="entry name" value="ELEMENT PROTEIN, PUTATIVE-RELATED"/>
    <property type="match status" value="1"/>
</dbReference>
<accession>A0A1S4A926</accession>
<evidence type="ECO:0008006" key="3">
    <source>
        <dbReference type="Google" id="ProtNLM"/>
    </source>
</evidence>
<proteinExistence type="predicted"/>
<feature type="compositionally biased region" description="Basic and acidic residues" evidence="1">
    <location>
        <begin position="201"/>
        <end position="216"/>
    </location>
</feature>
<name>A0A1S4A926_TOBAC</name>
<evidence type="ECO:0000313" key="2">
    <source>
        <dbReference type="RefSeq" id="XP_016473143.1"/>
    </source>
</evidence>
<gene>
    <name evidence="2" type="primary">LOC107795084</name>
</gene>
<evidence type="ECO:0000256" key="1">
    <source>
        <dbReference type="SAM" id="MobiDB-lite"/>
    </source>
</evidence>
<feature type="compositionally biased region" description="Basic and acidic residues" evidence="1">
    <location>
        <begin position="247"/>
        <end position="256"/>
    </location>
</feature>
<organism evidence="2">
    <name type="scientific">Nicotiana tabacum</name>
    <name type="common">Common tobacco</name>
    <dbReference type="NCBI Taxonomy" id="4097"/>
    <lineage>
        <taxon>Eukaryota</taxon>
        <taxon>Viridiplantae</taxon>
        <taxon>Streptophyta</taxon>
        <taxon>Embryophyta</taxon>
        <taxon>Tracheophyta</taxon>
        <taxon>Spermatophyta</taxon>
        <taxon>Magnoliopsida</taxon>
        <taxon>eudicotyledons</taxon>
        <taxon>Gunneridae</taxon>
        <taxon>Pentapetalae</taxon>
        <taxon>asterids</taxon>
        <taxon>lamiids</taxon>
        <taxon>Solanales</taxon>
        <taxon>Solanaceae</taxon>
        <taxon>Nicotianoideae</taxon>
        <taxon>Nicotianeae</taxon>
        <taxon>Nicotiana</taxon>
    </lineage>
</organism>
<protein>
    <recommendedName>
        <fullName evidence="3">Reverse transcriptase domain-containing protein</fullName>
    </recommendedName>
</protein>
<reference evidence="2" key="1">
    <citation type="submission" date="2025-08" db="UniProtKB">
        <authorList>
            <consortium name="RefSeq"/>
        </authorList>
    </citation>
    <scope>IDENTIFICATION</scope>
</reference>
<dbReference type="KEGG" id="nta:107795084"/>
<dbReference type="AlphaFoldDB" id="A0A1S4A926"/>
<dbReference type="PaxDb" id="4097-A0A1S4A926"/>